<evidence type="ECO:0000313" key="3">
    <source>
        <dbReference type="EMBL" id="KAE9522113.1"/>
    </source>
</evidence>
<dbReference type="AlphaFoldDB" id="A0A6G0SUS5"/>
<dbReference type="EMBL" id="VYZN01001605">
    <property type="protein sequence ID" value="KAE9522113.1"/>
    <property type="molecule type" value="Genomic_DNA"/>
</dbReference>
<evidence type="ECO:0000256" key="1">
    <source>
        <dbReference type="PROSITE-ProRule" id="PRU00325"/>
    </source>
</evidence>
<evidence type="ECO:0000313" key="4">
    <source>
        <dbReference type="Proteomes" id="UP000475862"/>
    </source>
</evidence>
<keyword evidence="1" id="KW-0863">Zinc-finger</keyword>
<dbReference type="GO" id="GO:0008270">
    <property type="term" value="F:zinc ion binding"/>
    <property type="evidence" value="ECO:0007669"/>
    <property type="project" value="UniProtKB-KW"/>
</dbReference>
<reference evidence="3 4" key="1">
    <citation type="submission" date="2019-08" db="EMBL/GenBank/DDBJ databases">
        <title>The genome of the soybean aphid Biotype 1, its phylome, world population structure and adaptation to the North American continent.</title>
        <authorList>
            <person name="Giordano R."/>
            <person name="Donthu R.K."/>
            <person name="Hernandez A.G."/>
            <person name="Wright C.L."/>
            <person name="Zimin A.V."/>
        </authorList>
    </citation>
    <scope>NUCLEOTIDE SEQUENCE [LARGE SCALE GENOMIC DNA]</scope>
    <source>
        <tissue evidence="3">Whole aphids</tissue>
    </source>
</reference>
<accession>A0A6G0SUS5</accession>
<dbReference type="Proteomes" id="UP000475862">
    <property type="component" value="Unassembled WGS sequence"/>
</dbReference>
<dbReference type="OrthoDB" id="6780088at2759"/>
<evidence type="ECO:0000259" key="2">
    <source>
        <dbReference type="PROSITE" id="PS50966"/>
    </source>
</evidence>
<comment type="caution">
    <text evidence="3">The sequence shown here is derived from an EMBL/GenBank/DDBJ whole genome shotgun (WGS) entry which is preliminary data.</text>
</comment>
<proteinExistence type="predicted"/>
<organism evidence="3 4">
    <name type="scientific">Aphis glycines</name>
    <name type="common">Soybean aphid</name>
    <dbReference type="NCBI Taxonomy" id="307491"/>
    <lineage>
        <taxon>Eukaryota</taxon>
        <taxon>Metazoa</taxon>
        <taxon>Ecdysozoa</taxon>
        <taxon>Arthropoda</taxon>
        <taxon>Hexapoda</taxon>
        <taxon>Insecta</taxon>
        <taxon>Pterygota</taxon>
        <taxon>Neoptera</taxon>
        <taxon>Paraneoptera</taxon>
        <taxon>Hemiptera</taxon>
        <taxon>Sternorrhyncha</taxon>
        <taxon>Aphidomorpha</taxon>
        <taxon>Aphidoidea</taxon>
        <taxon>Aphididae</taxon>
        <taxon>Aphidini</taxon>
        <taxon>Aphis</taxon>
        <taxon>Aphis</taxon>
    </lineage>
</organism>
<name>A0A6G0SUS5_APHGL</name>
<dbReference type="PROSITE" id="PS50966">
    <property type="entry name" value="ZF_SWIM"/>
    <property type="match status" value="1"/>
</dbReference>
<protein>
    <recommendedName>
        <fullName evidence="2">SWIM-type domain-containing protein</fullName>
    </recommendedName>
</protein>
<keyword evidence="1" id="KW-0862">Zinc</keyword>
<keyword evidence="1" id="KW-0479">Metal-binding</keyword>
<keyword evidence="4" id="KW-1185">Reference proteome</keyword>
<dbReference type="InterPro" id="IPR007527">
    <property type="entry name" value="Znf_SWIM"/>
</dbReference>
<sequence length="199" mass="22354">MYYVSSSTQNSYYTVRSLENYEFCDCPAGQGGAFCKHICAIHLNGFVVQNNPHLSFSDHDQLGELAVGKNFDSSFLQSMDIDNVGNIEFDTTSYTSRGASTTTAEFSSSANCNPVELEDQSDTLEKIKSELIVLQGLIDRIKQMADENSKDPYLLKHLKKLNKNLKNITTVTSFVNVTNHFISHKNKLENILIFQYATK</sequence>
<gene>
    <name evidence="3" type="ORF">AGLY_017501</name>
</gene>
<feature type="domain" description="SWIM-type" evidence="2">
    <location>
        <begin position="13"/>
        <end position="46"/>
    </location>
</feature>